<evidence type="ECO:0000313" key="4">
    <source>
        <dbReference type="Proteomes" id="UP001255856"/>
    </source>
</evidence>
<gene>
    <name evidence="3" type="ORF">QBZ16_003207</name>
</gene>
<dbReference type="InterPro" id="IPR057984">
    <property type="entry name" value="PATROL1_C"/>
</dbReference>
<accession>A0AAD9ILF1</accession>
<dbReference type="PANTHER" id="PTHR31280">
    <property type="entry name" value="PROTEIN UNC-13 HOMOLOG"/>
    <property type="match status" value="1"/>
</dbReference>
<dbReference type="Pfam" id="PF25761">
    <property type="entry name" value="TPR_PATROL1"/>
    <property type="match status" value="2"/>
</dbReference>
<evidence type="ECO:0000259" key="2">
    <source>
        <dbReference type="PROSITE" id="PS51259"/>
    </source>
</evidence>
<feature type="compositionally biased region" description="Low complexity" evidence="1">
    <location>
        <begin position="412"/>
        <end position="423"/>
    </location>
</feature>
<name>A0AAD9ILF1_PROWI</name>
<reference evidence="3" key="1">
    <citation type="submission" date="2021-01" db="EMBL/GenBank/DDBJ databases">
        <authorList>
            <person name="Eckstrom K.M.E."/>
        </authorList>
    </citation>
    <scope>NUCLEOTIDE SEQUENCE</scope>
    <source>
        <strain evidence="3">UVCC 0001</strain>
    </source>
</reference>
<evidence type="ECO:0000313" key="3">
    <source>
        <dbReference type="EMBL" id="KAK2078367.1"/>
    </source>
</evidence>
<dbReference type="Proteomes" id="UP001255856">
    <property type="component" value="Unassembled WGS sequence"/>
</dbReference>
<dbReference type="EMBL" id="JASFZW010000004">
    <property type="protein sequence ID" value="KAK2078367.1"/>
    <property type="molecule type" value="Genomic_DNA"/>
</dbReference>
<organism evidence="3 4">
    <name type="scientific">Prototheca wickerhamii</name>
    <dbReference type="NCBI Taxonomy" id="3111"/>
    <lineage>
        <taxon>Eukaryota</taxon>
        <taxon>Viridiplantae</taxon>
        <taxon>Chlorophyta</taxon>
        <taxon>core chlorophytes</taxon>
        <taxon>Trebouxiophyceae</taxon>
        <taxon>Chlorellales</taxon>
        <taxon>Chlorellaceae</taxon>
        <taxon>Prototheca</taxon>
    </lineage>
</organism>
<dbReference type="PROSITE" id="PS51259">
    <property type="entry name" value="MHD2"/>
    <property type="match status" value="1"/>
</dbReference>
<feature type="region of interest" description="Disordered" evidence="1">
    <location>
        <begin position="1074"/>
        <end position="1117"/>
    </location>
</feature>
<comment type="caution">
    <text evidence="3">The sequence shown here is derived from an EMBL/GenBank/DDBJ whole genome shotgun (WGS) entry which is preliminary data.</text>
</comment>
<sequence length="1117" mass="116798">MTDPSLQEVVIDRRLLLRQLLQSLKTHGRRVKLPVGCDGYEDWLLDKLDVDVLLTRVAVGSEIDLMAVCRRSTSQGSKSASRRGSLLGRVTPRTPDLLADTAATPGQPTPEAGDARARGGALHPGRDPGPGRHAAQGAGLRAVCEHDRGAASAPLLRALRVRLGVDEARSAELEGVSGGFGGAPGAGAATVSLRGYVDLLTTVRPRDFGSFRNFVRWRRGVAATLSSVLRQAVVARWAGPAGASARGLLAGLAGALRRLDVRDQEEYDEAGYAAAAEAVARAADAVASACADGWAFGWLLRASIADRLLSAAFDPVAEAEYVPESEELVRLLKARVWPALRVGGDTHLALYAWVHYRQYVLSQEGRLLDGATAIVKALQGLQRKTIAAARSGVVGVGEDAVAPVPGVEASVGSVSGSVPSSAATTPRDGGGVVASGNHAGRSSIANSTTDNPITTVEDEDTPSPTTGLSLGATRVLECLSSNTMEQLGDYHAAVGSQAALARLLALAQTVRQALDATDGLPAELLACVRGSIAAELRRRARAASASGASESAAAAALAAGALELIRTEARAYSPLLLPLAPSAREEAARALHEAFGASFLPWIQRVDALDKQTLQALRVGMALEEFLRAETRAGGAPERPWNLAAYVEPLLLRWCGAQAALLRDWVRRIVAGEDWRAHGKQPGHGARSTTEALKAASETLDGLFALGMAPLAERVVRGLCEGVDAALVEYANAILSGIPPTDTIRPPRPALTRFKREVVAAEEQAELAAGDGARARGPRDVEGIMAASYERLVLRGSACLALLDGLRALQRQVVERWSRAEAAGVAGVIEGGAVVDGEVLMELDLGRGNNMNRPPPNSLDWAQHLFAQTRERAERGVAAACEAVACRLVHGELRPALQEVDRVLGLCCAAAHEALPGRLAWSVYVELLAALEQVLLDGGPLRLFVPDDVDVLEADLAALQALFHADADGLDMEDVERAAEGLGAVLDAMALETPVLVANYKQALAASGRPLARAATAGPAAAHLAAALDPDVLLRVLCHRAEHAASKFLKGLKIGKQLPLTVQGQASEALQKVRSKAPSGGGLLRGFSRSSSTTSGGGSKATPAAPSRFGPAPSARR</sequence>
<feature type="domain" description="MHD2" evidence="2">
    <location>
        <begin position="890"/>
        <end position="1000"/>
    </location>
</feature>
<proteinExistence type="predicted"/>
<dbReference type="InterPro" id="IPR014772">
    <property type="entry name" value="Munc13_dom-2"/>
</dbReference>
<feature type="region of interest" description="Disordered" evidence="1">
    <location>
        <begin position="412"/>
        <end position="469"/>
    </location>
</feature>
<protein>
    <recommendedName>
        <fullName evidence="2">MHD2 domain-containing protein</fullName>
    </recommendedName>
</protein>
<feature type="region of interest" description="Disordered" evidence="1">
    <location>
        <begin position="74"/>
        <end position="135"/>
    </location>
</feature>
<dbReference type="InterPro" id="IPR008528">
    <property type="entry name" value="unc-13_homologue"/>
</dbReference>
<feature type="compositionally biased region" description="Low complexity" evidence="1">
    <location>
        <begin position="1085"/>
        <end position="1094"/>
    </location>
</feature>
<evidence type="ECO:0000256" key="1">
    <source>
        <dbReference type="SAM" id="MobiDB-lite"/>
    </source>
</evidence>
<dbReference type="PANTHER" id="PTHR31280:SF2">
    <property type="entry name" value="PROTEIN UNC-13 HOMOLOG"/>
    <property type="match status" value="1"/>
</dbReference>
<feature type="compositionally biased region" description="Polar residues" evidence="1">
    <location>
        <begin position="443"/>
        <end position="454"/>
    </location>
</feature>
<keyword evidence="4" id="KW-1185">Reference proteome</keyword>
<dbReference type="AlphaFoldDB" id="A0AAD9ILF1"/>